<dbReference type="CDD" id="cd12829">
    <property type="entry name" value="Alr1p-like"/>
    <property type="match status" value="1"/>
</dbReference>
<evidence type="ECO:0000256" key="1">
    <source>
        <dbReference type="ARBA" id="ARBA00004141"/>
    </source>
</evidence>
<accession>A0AAW2YW34</accession>
<dbReference type="AlphaFoldDB" id="A0AAW2YW34"/>
<dbReference type="Gene3D" id="3.30.460.20">
    <property type="entry name" value="CorA soluble domain-like"/>
    <property type="match status" value="1"/>
</dbReference>
<dbReference type="SUPFAM" id="SSF143865">
    <property type="entry name" value="CorA soluble domain-like"/>
    <property type="match status" value="1"/>
</dbReference>
<keyword evidence="9" id="KW-1185">Reference proteome</keyword>
<evidence type="ECO:0000256" key="7">
    <source>
        <dbReference type="SAM" id="Phobius"/>
    </source>
</evidence>
<dbReference type="GO" id="GO:0015095">
    <property type="term" value="F:magnesium ion transmembrane transporter activity"/>
    <property type="evidence" value="ECO:0007669"/>
    <property type="project" value="InterPro"/>
</dbReference>
<dbReference type="Proteomes" id="UP001431209">
    <property type="component" value="Unassembled WGS sequence"/>
</dbReference>
<dbReference type="PANTHER" id="PTHR21535:SF51">
    <property type="entry name" value="MANGANESE RESISTANCE PROTEIN MNR2"/>
    <property type="match status" value="1"/>
</dbReference>
<proteinExistence type="inferred from homology"/>
<dbReference type="InterPro" id="IPR045863">
    <property type="entry name" value="CorA_TM1_TM2"/>
</dbReference>
<evidence type="ECO:0000313" key="9">
    <source>
        <dbReference type="Proteomes" id="UP001431209"/>
    </source>
</evidence>
<evidence type="ECO:0000256" key="6">
    <source>
        <dbReference type="SAM" id="MobiDB-lite"/>
    </source>
</evidence>
<dbReference type="SUPFAM" id="SSF144083">
    <property type="entry name" value="Magnesium transport protein CorA, transmembrane region"/>
    <property type="match status" value="1"/>
</dbReference>
<sequence length="493" mass="56792">MSTTSPNDLRRFIFGKGTSNINLARSPDFDEGQDTNSEPDYDLRLAESEYPLHLMNIIPESSTDVIDVLDYVVGDKAIDGYRILCIGLNYESRIFHDFEAFWAHTKTTYRRRIAAGIKERSEPVWIDLQASTTEQINRFQHLFCFHPLTTEDVSSEDTQEKWEEFDDYIYAVLRLPVDMNVAKGNNIPTSTNLHVLVFDDYVITLHSHPVTCLDLVLKRIGMEFEMETSSGNTLSTAPPAMPTTPSLTNNSKMTRTSSSVFTHKYDMSRHLKTQTRSFSPQMVRRTSFPCTDWILYALLDAVVDVYIPQVDAFVREVETMEELVFVFDKNDHSEVMQRLDISKKNIVSFRRLLLPKQRLAHKLTESSASTVSESIQAYARDVLDHITISLERIDNCRESLNHTHSNYMMKVQIDVKKSAKRTIVFLSRMSMMVAVLMPSNLIASLWGMNCWVPFRDTMDKTAFFGIIACMFVISMMCLIYLRQALNFHRESYD</sequence>
<keyword evidence="4 7" id="KW-1133">Transmembrane helix</keyword>
<dbReference type="EMBL" id="JAOPGA020000657">
    <property type="protein sequence ID" value="KAL0480487.1"/>
    <property type="molecule type" value="Genomic_DNA"/>
</dbReference>
<feature type="transmembrane region" description="Helical" evidence="7">
    <location>
        <begin position="423"/>
        <end position="442"/>
    </location>
</feature>
<evidence type="ECO:0000313" key="8">
    <source>
        <dbReference type="EMBL" id="KAL0480487.1"/>
    </source>
</evidence>
<feature type="region of interest" description="Disordered" evidence="6">
    <location>
        <begin position="229"/>
        <end position="253"/>
    </location>
</feature>
<feature type="compositionally biased region" description="Low complexity" evidence="6">
    <location>
        <begin position="233"/>
        <end position="248"/>
    </location>
</feature>
<evidence type="ECO:0000256" key="3">
    <source>
        <dbReference type="ARBA" id="ARBA00022692"/>
    </source>
</evidence>
<dbReference type="InterPro" id="IPR045861">
    <property type="entry name" value="CorA_cytoplasmic_dom"/>
</dbReference>
<dbReference type="Pfam" id="PF01544">
    <property type="entry name" value="CorA"/>
    <property type="match status" value="2"/>
</dbReference>
<comment type="similarity">
    <text evidence="2">Belongs to the CorA metal ion transporter (MIT) (TC 1.A.35) family.</text>
</comment>
<dbReference type="GO" id="GO:0016020">
    <property type="term" value="C:membrane"/>
    <property type="evidence" value="ECO:0007669"/>
    <property type="project" value="UniProtKB-SubCell"/>
</dbReference>
<comment type="caution">
    <text evidence="8">The sequence shown here is derived from an EMBL/GenBank/DDBJ whole genome shotgun (WGS) entry which is preliminary data.</text>
</comment>
<feature type="transmembrane region" description="Helical" evidence="7">
    <location>
        <begin position="462"/>
        <end position="481"/>
    </location>
</feature>
<name>A0AAW2YW34_9EUKA</name>
<protein>
    <submittedName>
        <fullName evidence="8">Metal ion transporter</fullName>
    </submittedName>
</protein>
<evidence type="ECO:0000256" key="5">
    <source>
        <dbReference type="ARBA" id="ARBA00023136"/>
    </source>
</evidence>
<comment type="subcellular location">
    <subcellularLocation>
        <location evidence="1">Membrane</location>
        <topology evidence="1">Multi-pass membrane protein</topology>
    </subcellularLocation>
</comment>
<dbReference type="Gene3D" id="1.20.58.340">
    <property type="entry name" value="Magnesium transport protein CorA, transmembrane region"/>
    <property type="match status" value="2"/>
</dbReference>
<dbReference type="InterPro" id="IPR044089">
    <property type="entry name" value="Alr1-like"/>
</dbReference>
<evidence type="ECO:0000256" key="2">
    <source>
        <dbReference type="ARBA" id="ARBA00009765"/>
    </source>
</evidence>
<reference evidence="8 9" key="1">
    <citation type="submission" date="2024-03" db="EMBL/GenBank/DDBJ databases">
        <title>The Acrasis kona genome and developmental transcriptomes reveal deep origins of eukaryotic multicellular pathways.</title>
        <authorList>
            <person name="Sheikh S."/>
            <person name="Fu C.-J."/>
            <person name="Brown M.W."/>
            <person name="Baldauf S.L."/>
        </authorList>
    </citation>
    <scope>NUCLEOTIDE SEQUENCE [LARGE SCALE GENOMIC DNA]</scope>
    <source>
        <strain evidence="8 9">ATCC MYA-3509</strain>
    </source>
</reference>
<gene>
    <name evidence="8" type="ORF">AKO1_011045</name>
</gene>
<organism evidence="8 9">
    <name type="scientific">Acrasis kona</name>
    <dbReference type="NCBI Taxonomy" id="1008807"/>
    <lineage>
        <taxon>Eukaryota</taxon>
        <taxon>Discoba</taxon>
        <taxon>Heterolobosea</taxon>
        <taxon>Tetramitia</taxon>
        <taxon>Eutetramitia</taxon>
        <taxon>Acrasidae</taxon>
        <taxon>Acrasis</taxon>
    </lineage>
</organism>
<keyword evidence="5 7" id="KW-0472">Membrane</keyword>
<evidence type="ECO:0000256" key="4">
    <source>
        <dbReference type="ARBA" id="ARBA00022989"/>
    </source>
</evidence>
<dbReference type="InterPro" id="IPR002523">
    <property type="entry name" value="MgTranspt_CorA/ZnTranspt_ZntB"/>
</dbReference>
<dbReference type="PANTHER" id="PTHR21535">
    <property type="entry name" value="MAGNESIUM AND COBALT TRANSPORT PROTEIN/MITOCHONDRIAL IMPORT INNER MEMBRANE TRANSLOCASE SUBUNIT TIM8"/>
    <property type="match status" value="1"/>
</dbReference>
<keyword evidence="3 7" id="KW-0812">Transmembrane</keyword>